<dbReference type="STRING" id="1123071.SAMN02745181_3558"/>
<dbReference type="Pfam" id="PF13180">
    <property type="entry name" value="PDZ_2"/>
    <property type="match status" value="1"/>
</dbReference>
<feature type="chain" id="PRO_5012364504" evidence="4">
    <location>
        <begin position="20"/>
        <end position="487"/>
    </location>
</feature>
<dbReference type="SUPFAM" id="SSF50494">
    <property type="entry name" value="Trypsin-like serine proteases"/>
    <property type="match status" value="1"/>
</dbReference>
<sequence>MKLIQITAIFLMGMVTAMANDLSKSIIKVSTTLQSYNASQPWEKTAPSKRRGLGAVLNGQKVLTTAEMVANSNFIELETADGLHTFPAKVNAVDYEANLALVVPTTDKGKEALSKAKPFELSSPVELKDEVEIVQLEDNGMTIVTEGRLQGADIVSSFVDGHYFLTYEIKASLQSAANSYTIPVLHKGKLLGLLTSYSSKDQLLDVIAPEIVAAFLKDAADGDYVGFPSLGIASTATTDPNFRDWLKLSDEQGGLYITRVQPDSPASKAGIEKGDVLLAIDGNEIDRKGFYRANGYGQLYWTHLIRGVKSTGDTVTMTVLRDGKKSQHSAVLTRTPEGIIPSHTYDRAPRFLVKGGLIFQELSSSYLQAFGKDWENRAPINLLDALNHPEDYEEGRNRIVFISATIPTPATLGYEKVNSAIVTKVNGQDIADIPSLIQALSKPNEQGIHTIEIDESPNKIYLDSKTSDTVDRQLLLRGLPSLSRETE</sequence>
<dbReference type="AlphaFoldDB" id="A0A1M6R6E3"/>
<dbReference type="PANTHER" id="PTHR45980:SF9">
    <property type="entry name" value="PROTEASE DO-LIKE 10, MITOCHONDRIAL-RELATED"/>
    <property type="match status" value="1"/>
</dbReference>
<dbReference type="InterPro" id="IPR046449">
    <property type="entry name" value="DEGP_PDZ_sf"/>
</dbReference>
<keyword evidence="4" id="KW-0732">Signal</keyword>
<dbReference type="PROSITE" id="PS50106">
    <property type="entry name" value="PDZ"/>
    <property type="match status" value="1"/>
</dbReference>
<keyword evidence="1 6" id="KW-0645">Protease</keyword>
<feature type="domain" description="PDZ" evidence="5">
    <location>
        <begin position="213"/>
        <end position="323"/>
    </location>
</feature>
<name>A0A1M6R6E3_9BACT</name>
<evidence type="ECO:0000256" key="2">
    <source>
        <dbReference type="ARBA" id="ARBA00022801"/>
    </source>
</evidence>
<dbReference type="InterPro" id="IPR041517">
    <property type="entry name" value="DEGP_PDZ"/>
</dbReference>
<feature type="signal peptide" evidence="4">
    <location>
        <begin position="1"/>
        <end position="19"/>
    </location>
</feature>
<dbReference type="RefSeq" id="WP_143185110.1">
    <property type="nucleotide sequence ID" value="NZ_FQYR01000007.1"/>
</dbReference>
<dbReference type="Gene3D" id="2.40.10.10">
    <property type="entry name" value="Trypsin-like serine proteases"/>
    <property type="match status" value="1"/>
</dbReference>
<reference evidence="6 7" key="1">
    <citation type="submission" date="2016-11" db="EMBL/GenBank/DDBJ databases">
        <authorList>
            <person name="Jaros S."/>
            <person name="Januszkiewicz K."/>
            <person name="Wedrychowicz H."/>
        </authorList>
    </citation>
    <scope>NUCLEOTIDE SEQUENCE [LARGE SCALE GENOMIC DNA]</scope>
    <source>
        <strain evidence="6 7">DSM 18772</strain>
    </source>
</reference>
<dbReference type="InterPro" id="IPR036034">
    <property type="entry name" value="PDZ_sf"/>
</dbReference>
<dbReference type="Gene3D" id="2.30.42.10">
    <property type="match status" value="1"/>
</dbReference>
<dbReference type="GO" id="GO:0004252">
    <property type="term" value="F:serine-type endopeptidase activity"/>
    <property type="evidence" value="ECO:0007669"/>
    <property type="project" value="TreeGrafter"/>
</dbReference>
<gene>
    <name evidence="6" type="ORF">SAMN02745181_3558</name>
</gene>
<dbReference type="InterPro" id="IPR043504">
    <property type="entry name" value="Peptidase_S1_PA_chymotrypsin"/>
</dbReference>
<dbReference type="PANTHER" id="PTHR45980">
    <property type="match status" value="1"/>
</dbReference>
<organism evidence="6 7">
    <name type="scientific">Rubritalea squalenifaciens DSM 18772</name>
    <dbReference type="NCBI Taxonomy" id="1123071"/>
    <lineage>
        <taxon>Bacteria</taxon>
        <taxon>Pseudomonadati</taxon>
        <taxon>Verrucomicrobiota</taxon>
        <taxon>Verrucomicrobiia</taxon>
        <taxon>Verrucomicrobiales</taxon>
        <taxon>Rubritaleaceae</taxon>
        <taxon>Rubritalea</taxon>
    </lineage>
</organism>
<dbReference type="OrthoDB" id="183161at2"/>
<evidence type="ECO:0000256" key="3">
    <source>
        <dbReference type="ARBA" id="ARBA00022825"/>
    </source>
</evidence>
<dbReference type="InterPro" id="IPR001478">
    <property type="entry name" value="PDZ"/>
</dbReference>
<evidence type="ECO:0000313" key="7">
    <source>
        <dbReference type="Proteomes" id="UP000184510"/>
    </source>
</evidence>
<evidence type="ECO:0000313" key="6">
    <source>
        <dbReference type="EMBL" id="SHK28045.1"/>
    </source>
</evidence>
<dbReference type="Pfam" id="PF17815">
    <property type="entry name" value="PDZ_3"/>
    <property type="match status" value="1"/>
</dbReference>
<keyword evidence="3" id="KW-0720">Serine protease</keyword>
<accession>A0A1M6R6E3</accession>
<protein>
    <submittedName>
        <fullName evidence="6">Serine protease, S1-C subfamily, contains C-terminal PDZ domain</fullName>
    </submittedName>
</protein>
<keyword evidence="2" id="KW-0378">Hydrolase</keyword>
<proteinExistence type="predicted"/>
<evidence type="ECO:0000259" key="5">
    <source>
        <dbReference type="PROSITE" id="PS50106"/>
    </source>
</evidence>
<evidence type="ECO:0000256" key="4">
    <source>
        <dbReference type="SAM" id="SignalP"/>
    </source>
</evidence>
<dbReference type="InParanoid" id="A0A1M6R6E3"/>
<keyword evidence="7" id="KW-1185">Reference proteome</keyword>
<dbReference type="SMART" id="SM00228">
    <property type="entry name" value="PDZ"/>
    <property type="match status" value="1"/>
</dbReference>
<dbReference type="EMBL" id="FQYR01000007">
    <property type="protein sequence ID" value="SHK28045.1"/>
    <property type="molecule type" value="Genomic_DNA"/>
</dbReference>
<dbReference type="GO" id="GO:0006508">
    <property type="term" value="P:proteolysis"/>
    <property type="evidence" value="ECO:0007669"/>
    <property type="project" value="UniProtKB-KW"/>
</dbReference>
<dbReference type="Gene3D" id="3.20.190.20">
    <property type="match status" value="1"/>
</dbReference>
<evidence type="ECO:0000256" key="1">
    <source>
        <dbReference type="ARBA" id="ARBA00022670"/>
    </source>
</evidence>
<dbReference type="SUPFAM" id="SSF50156">
    <property type="entry name" value="PDZ domain-like"/>
    <property type="match status" value="1"/>
</dbReference>
<dbReference type="InterPro" id="IPR009003">
    <property type="entry name" value="Peptidase_S1_PA"/>
</dbReference>
<dbReference type="Proteomes" id="UP000184510">
    <property type="component" value="Unassembled WGS sequence"/>
</dbReference>